<gene>
    <name evidence="3" type="ORF">HNQ38_000682</name>
</gene>
<dbReference type="PANTHER" id="PTHR12715:SF4">
    <property type="entry name" value="EAMA DOMAIN-CONTAINING PROTEIN"/>
    <property type="match status" value="1"/>
</dbReference>
<protein>
    <submittedName>
        <fullName evidence="3">Drug/metabolite transporter (DMT)-like permease</fullName>
    </submittedName>
</protein>
<keyword evidence="4" id="KW-1185">Reference proteome</keyword>
<dbReference type="GO" id="GO:0016020">
    <property type="term" value="C:membrane"/>
    <property type="evidence" value="ECO:0007669"/>
    <property type="project" value="InterPro"/>
</dbReference>
<dbReference type="Proteomes" id="UP000539075">
    <property type="component" value="Unassembled WGS sequence"/>
</dbReference>
<evidence type="ECO:0000256" key="1">
    <source>
        <dbReference type="SAM" id="Phobius"/>
    </source>
</evidence>
<dbReference type="EMBL" id="JACHGO010000002">
    <property type="protein sequence ID" value="MBB5142603.1"/>
    <property type="molecule type" value="Genomic_DNA"/>
</dbReference>
<evidence type="ECO:0000259" key="2">
    <source>
        <dbReference type="Pfam" id="PF00892"/>
    </source>
</evidence>
<dbReference type="InterPro" id="IPR000620">
    <property type="entry name" value="EamA_dom"/>
</dbReference>
<dbReference type="PANTHER" id="PTHR12715">
    <property type="entry name" value="TRANSPORTER, DRUG/METABOLITE EXPORTER FAMILY"/>
    <property type="match status" value="1"/>
</dbReference>
<feature type="domain" description="EamA" evidence="2">
    <location>
        <begin position="1"/>
        <end position="129"/>
    </location>
</feature>
<feature type="transmembrane region" description="Helical" evidence="1">
    <location>
        <begin position="56"/>
        <end position="77"/>
    </location>
</feature>
<dbReference type="AlphaFoldDB" id="A0A7W8C0G1"/>
<organism evidence="3 4">
    <name type="scientific">Desulfovibrio intestinalis</name>
    <dbReference type="NCBI Taxonomy" id="58621"/>
    <lineage>
        <taxon>Bacteria</taxon>
        <taxon>Pseudomonadati</taxon>
        <taxon>Thermodesulfobacteriota</taxon>
        <taxon>Desulfovibrionia</taxon>
        <taxon>Desulfovibrionales</taxon>
        <taxon>Desulfovibrionaceae</taxon>
        <taxon>Desulfovibrio</taxon>
    </lineage>
</organism>
<name>A0A7W8C0G1_9BACT</name>
<proteinExistence type="predicted"/>
<feature type="transmembrane region" description="Helical" evidence="1">
    <location>
        <begin position="89"/>
        <end position="107"/>
    </location>
</feature>
<feature type="transmembrane region" description="Helical" evidence="1">
    <location>
        <begin position="113"/>
        <end position="133"/>
    </location>
</feature>
<dbReference type="SUPFAM" id="SSF103481">
    <property type="entry name" value="Multidrug resistance efflux transporter EmrE"/>
    <property type="match status" value="1"/>
</dbReference>
<keyword evidence="1" id="KW-1133">Transmembrane helix</keyword>
<comment type="caution">
    <text evidence="3">The sequence shown here is derived from an EMBL/GenBank/DDBJ whole genome shotgun (WGS) entry which is preliminary data.</text>
</comment>
<dbReference type="InterPro" id="IPR052756">
    <property type="entry name" value="Alkyne_AA_exporter"/>
</dbReference>
<evidence type="ECO:0000313" key="3">
    <source>
        <dbReference type="EMBL" id="MBB5142603.1"/>
    </source>
</evidence>
<accession>A0A7W8C0G1</accession>
<sequence length="137" mass="14579">MLAAAFCISAYNIMQRLLAKRFEPLTITAYSFFAGTLLLAPFTPGAVEQLGAASASHLWLVIFLGACPSALAYVLWAKALSLAPTTGNVSNYMFMTPFLALLLEYGVTNSLPGFATFAGGGIIMASLGVFIWASRRT</sequence>
<dbReference type="Pfam" id="PF00892">
    <property type="entry name" value="EamA"/>
    <property type="match status" value="1"/>
</dbReference>
<reference evidence="3 4" key="1">
    <citation type="submission" date="2020-08" db="EMBL/GenBank/DDBJ databases">
        <title>Genomic Encyclopedia of Type Strains, Phase IV (KMG-IV): sequencing the most valuable type-strain genomes for metagenomic binning, comparative biology and taxonomic classification.</title>
        <authorList>
            <person name="Goeker M."/>
        </authorList>
    </citation>
    <scope>NUCLEOTIDE SEQUENCE [LARGE SCALE GENOMIC DNA]</scope>
    <source>
        <strain evidence="3 4">DSM 11275</strain>
    </source>
</reference>
<evidence type="ECO:0000313" key="4">
    <source>
        <dbReference type="Proteomes" id="UP000539075"/>
    </source>
</evidence>
<feature type="transmembrane region" description="Helical" evidence="1">
    <location>
        <begin position="24"/>
        <end position="44"/>
    </location>
</feature>
<keyword evidence="1" id="KW-0472">Membrane</keyword>
<keyword evidence="1" id="KW-0812">Transmembrane</keyword>
<dbReference type="InterPro" id="IPR037185">
    <property type="entry name" value="EmrE-like"/>
</dbReference>